<protein>
    <submittedName>
        <fullName evidence="1">Uncharacterized protein</fullName>
    </submittedName>
</protein>
<proteinExistence type="predicted"/>
<dbReference type="InterPro" id="IPR053781">
    <property type="entry name" value="F-box_AtFBL13-like"/>
</dbReference>
<name>A0ABR1ZTX9_9ROSI</name>
<dbReference type="EMBL" id="JBBPBN010000620">
    <property type="protein sequence ID" value="KAK8483810.1"/>
    <property type="molecule type" value="Genomic_DNA"/>
</dbReference>
<dbReference type="Pfam" id="PF00646">
    <property type="entry name" value="F-box"/>
    <property type="match status" value="1"/>
</dbReference>
<dbReference type="SUPFAM" id="SSF81383">
    <property type="entry name" value="F-box domain"/>
    <property type="match status" value="1"/>
</dbReference>
<accession>A0ABR1ZTX9</accession>
<gene>
    <name evidence="1" type="ORF">V6N11_030579</name>
</gene>
<dbReference type="CDD" id="cd22160">
    <property type="entry name" value="F-box_AtFBL13-like"/>
    <property type="match status" value="1"/>
</dbReference>
<evidence type="ECO:0000313" key="2">
    <source>
        <dbReference type="Proteomes" id="UP001396334"/>
    </source>
</evidence>
<organism evidence="1 2">
    <name type="scientific">Hibiscus sabdariffa</name>
    <name type="common">roselle</name>
    <dbReference type="NCBI Taxonomy" id="183260"/>
    <lineage>
        <taxon>Eukaryota</taxon>
        <taxon>Viridiplantae</taxon>
        <taxon>Streptophyta</taxon>
        <taxon>Embryophyta</taxon>
        <taxon>Tracheophyta</taxon>
        <taxon>Spermatophyta</taxon>
        <taxon>Magnoliopsida</taxon>
        <taxon>eudicotyledons</taxon>
        <taxon>Gunneridae</taxon>
        <taxon>Pentapetalae</taxon>
        <taxon>rosids</taxon>
        <taxon>malvids</taxon>
        <taxon>Malvales</taxon>
        <taxon>Malvaceae</taxon>
        <taxon>Malvoideae</taxon>
        <taxon>Hibiscus</taxon>
    </lineage>
</organism>
<dbReference type="InterPro" id="IPR055357">
    <property type="entry name" value="LRR_At1g61320_AtMIF1"/>
</dbReference>
<dbReference type="InterPro" id="IPR001810">
    <property type="entry name" value="F-box_dom"/>
</dbReference>
<comment type="caution">
    <text evidence="1">The sequence shown here is derived from an EMBL/GenBank/DDBJ whole genome shotgun (WGS) entry which is preliminary data.</text>
</comment>
<dbReference type="PANTHER" id="PTHR34145:SF68">
    <property type="entry name" value="FBD DOMAIN-CONTAINING PROTEIN"/>
    <property type="match status" value="1"/>
</dbReference>
<dbReference type="SUPFAM" id="SSF52047">
    <property type="entry name" value="RNI-like"/>
    <property type="match status" value="1"/>
</dbReference>
<dbReference type="InterPro" id="IPR036047">
    <property type="entry name" value="F-box-like_dom_sf"/>
</dbReference>
<evidence type="ECO:0000313" key="1">
    <source>
        <dbReference type="EMBL" id="KAK8483810.1"/>
    </source>
</evidence>
<dbReference type="Gene3D" id="3.80.10.10">
    <property type="entry name" value="Ribonuclease Inhibitor"/>
    <property type="match status" value="1"/>
</dbReference>
<dbReference type="Pfam" id="PF23622">
    <property type="entry name" value="LRR_At1g61320_AtMIF1"/>
    <property type="match status" value="1"/>
</dbReference>
<sequence length="458" mass="52882">MGRFEPELNQSTSKKQKIELDAGDRISYLSDDVLVSILSCLPIKVAATTSLLSRRWRMVWTFVPRLEFDGSSTLLKIRNRTYGSMRTDKFIDSEKVRFINMVNHFVELYPLPCIEEFRVCFDLNRSHKPDIDKWVKFVFEKKAKRVELDFARLIGLYPLKRSLYTLCPLSLGLPSSIPLTSLVLKWVDVSDQVLDNFLSNSPFLECLCVQRSRTLVHVRVAGPSLHLKSLEISRCPNLRSLQLHATNLLTLKYFGPQIEIPFENVPNLTTLSIGDYLYPPPACKLGRILTFFPQLQKLALYIDDVKGVRRKRREFPLMSQLKQMELCVSASDWILDSLLFLSYWMNACPSLHRFALDLMWESPRGGRKMEKGRRIVHHSLKEVEITGFVAEIVDTELCMFLMESAIALEKIVLNPNPLRRKGGPFENKDINPNRALTARMRAQHLKFKYNLGDKLVIM</sequence>
<dbReference type="InterPro" id="IPR053772">
    <property type="entry name" value="At1g61320/At1g61330-like"/>
</dbReference>
<keyword evidence="2" id="KW-1185">Reference proteome</keyword>
<dbReference type="PANTHER" id="PTHR34145">
    <property type="entry name" value="OS02G0105600 PROTEIN"/>
    <property type="match status" value="1"/>
</dbReference>
<dbReference type="Proteomes" id="UP001396334">
    <property type="component" value="Unassembled WGS sequence"/>
</dbReference>
<dbReference type="InterPro" id="IPR032675">
    <property type="entry name" value="LRR_dom_sf"/>
</dbReference>
<reference evidence="1 2" key="1">
    <citation type="journal article" date="2024" name="G3 (Bethesda)">
        <title>Genome assembly of Hibiscus sabdariffa L. provides insights into metabolisms of medicinal natural products.</title>
        <authorList>
            <person name="Kim T."/>
        </authorList>
    </citation>
    <scope>NUCLEOTIDE SEQUENCE [LARGE SCALE GENOMIC DNA]</scope>
    <source>
        <strain evidence="1">TK-2024</strain>
        <tissue evidence="1">Old leaves</tissue>
    </source>
</reference>